<accession>A0A345UIB4</accession>
<dbReference type="PROSITE" id="PS51257">
    <property type="entry name" value="PROKAR_LIPOPROTEIN"/>
    <property type="match status" value="1"/>
</dbReference>
<evidence type="ECO:0000259" key="1">
    <source>
        <dbReference type="Pfam" id="PF20094"/>
    </source>
</evidence>
<dbReference type="RefSeq" id="WP_114983505.1">
    <property type="nucleotide sequence ID" value="NZ_CP027806.1"/>
</dbReference>
<sequence>MRLRLLPFLIHVLFAAFVFSGCARSHFPDTVDIGQRLILTDGAPEFTLAADGSYTEAGDPFLTVSVSLSKSSLVFTSRDDTLAARIQARFEILPDEETQARGQETYVRTSSHTIAGDPERTVQRSTRIRYEEVFEVQPGFYTVTLTIRDESSGKTLTRSVNTELPDLDDASGLLTGISIFGNNASDGTTVSIATYDIPGIYDSLTFRYFITRSENDPPVFAHMRLLEFESDQQPARHISFRNLPSNSIRVRGINYSESEIIEEQSRLFADEFGAIEVEFTVDSPDIGSFRFEVFTSVEADPDPSDAIVFRARDFGMRSTHFPEVVTAREMAEPLIYLMNDREHSELMAIEDETEMKRAVERFWLDNLESPDLAREVMSLFYERVVEANKQFSNHKSGWKTDLGMIYIIFGPPWYEDQFGRELRWTFGFDRNDPFRVFVFDRSRIGSERFPFNSWTLNRRDFYHSVYFHRTQEWLNGFVLNRPFGS</sequence>
<dbReference type="KEGG" id="cprv:CYPRO_0939"/>
<dbReference type="AlphaFoldDB" id="A0A345UIB4"/>
<evidence type="ECO:0000313" key="3">
    <source>
        <dbReference type="Proteomes" id="UP000254808"/>
    </source>
</evidence>
<dbReference type="OrthoDB" id="9814412at2"/>
<dbReference type="EMBL" id="CP027806">
    <property type="protein sequence ID" value="AXJ00216.1"/>
    <property type="molecule type" value="Genomic_DNA"/>
</dbReference>
<dbReference type="NCBIfam" id="TIGR04514">
    <property type="entry name" value="GWxTD_dom"/>
    <property type="match status" value="1"/>
</dbReference>
<feature type="domain" description="GWxTD" evidence="1">
    <location>
        <begin position="314"/>
        <end position="473"/>
    </location>
</feature>
<evidence type="ECO:0000313" key="2">
    <source>
        <dbReference type="EMBL" id="AXJ00216.1"/>
    </source>
</evidence>
<name>A0A345UIB4_9BACT</name>
<organism evidence="2 3">
    <name type="scientific">Cyclonatronum proteinivorum</name>
    <dbReference type="NCBI Taxonomy" id="1457365"/>
    <lineage>
        <taxon>Bacteria</taxon>
        <taxon>Pseudomonadati</taxon>
        <taxon>Balneolota</taxon>
        <taxon>Balneolia</taxon>
        <taxon>Balneolales</taxon>
        <taxon>Cyclonatronaceae</taxon>
        <taxon>Cyclonatronum</taxon>
    </lineage>
</organism>
<proteinExistence type="predicted"/>
<reference evidence="2 3" key="1">
    <citation type="submission" date="2018-03" db="EMBL/GenBank/DDBJ databases">
        <title>Phenotypic and genomic properties of Cyclonatronum proteinivorum gen. nov., sp. nov., a haloalkaliphilic bacteroidete from soda lakes possessing Na+-translocating rhodopsin.</title>
        <authorList>
            <person name="Toshchakov S.V."/>
            <person name="Korzhenkov A."/>
            <person name="Samarov N.I."/>
            <person name="Kublanov I.V."/>
            <person name="Muntyan M.S."/>
            <person name="Sorokin D.Y."/>
        </authorList>
    </citation>
    <scope>NUCLEOTIDE SEQUENCE [LARGE SCALE GENOMIC DNA]</scope>
    <source>
        <strain evidence="2 3">Omega</strain>
    </source>
</reference>
<dbReference type="Proteomes" id="UP000254808">
    <property type="component" value="Chromosome"/>
</dbReference>
<protein>
    <submittedName>
        <fullName evidence="2">GWxTD domain-containing protein</fullName>
    </submittedName>
</protein>
<dbReference type="InterPro" id="IPR030959">
    <property type="entry name" value="GWxTD_dom"/>
</dbReference>
<dbReference type="Pfam" id="PF20094">
    <property type="entry name" value="GWxTD_dom"/>
    <property type="match status" value="1"/>
</dbReference>
<gene>
    <name evidence="2" type="ORF">CYPRO_0939</name>
</gene>
<keyword evidence="3" id="KW-1185">Reference proteome</keyword>